<dbReference type="Gene3D" id="2.70.130.10">
    <property type="entry name" value="Mannose-6-phosphate receptor binding domain"/>
    <property type="match status" value="1"/>
</dbReference>
<dbReference type="GO" id="GO:0034045">
    <property type="term" value="C:phagophore assembly site membrane"/>
    <property type="evidence" value="ECO:0007669"/>
    <property type="project" value="UniProtKB-SubCell"/>
</dbReference>
<gene>
    <name evidence="22" type="ORF">CONPUDRAFT_136231</name>
</gene>
<dbReference type="GO" id="GO:0015031">
    <property type="term" value="P:protein transport"/>
    <property type="evidence" value="ECO:0007669"/>
    <property type="project" value="UniProtKB-KW"/>
</dbReference>
<dbReference type="GO" id="GO:0000139">
    <property type="term" value="C:Golgi membrane"/>
    <property type="evidence" value="ECO:0007669"/>
    <property type="project" value="UniProtKB-SubCell"/>
</dbReference>
<evidence type="ECO:0000256" key="9">
    <source>
        <dbReference type="ARBA" id="ARBA00022729"/>
    </source>
</evidence>
<name>A0A5M3MV85_CONPW</name>
<feature type="transmembrane region" description="Helical" evidence="19">
    <location>
        <begin position="230"/>
        <end position="251"/>
    </location>
</feature>
<proteinExistence type="inferred from homology"/>
<evidence type="ECO:0000256" key="5">
    <source>
        <dbReference type="ARBA" id="ARBA00005363"/>
    </source>
</evidence>
<evidence type="ECO:0000256" key="13">
    <source>
        <dbReference type="ARBA" id="ARBA00023034"/>
    </source>
</evidence>
<sequence>MSLRRPVRTTSSPISLSLFSFFLIWASAVVAIQDDNNADSFSCQFSIGSLKYDMTPLAGPKSVTRERETPPSTMLDSLRFDLCDELPALDDVPQGDQCETGTRACLTKTNRKGDNSDRIVAVIPVAQTASLRPDYSTISSPDGVSLKFHGASYPASASSPTPQSLRFSLICNKDSTSDPVFSSYENGEVHVEWNTTVACGRSADDKPDNEDETPDPNPDSPSSEKVGSGIGWFFLVLLLAILAYFGVGAYYNYSNYGARGLDLIPHRTFWREVPYMLQDVVSHLCSSVRPRRMSNRGYIAV</sequence>
<dbReference type="InterPro" id="IPR009011">
    <property type="entry name" value="Man6P_isomerase_rcpt-bd_dom_sf"/>
</dbReference>
<evidence type="ECO:0000313" key="23">
    <source>
        <dbReference type="Proteomes" id="UP000053558"/>
    </source>
</evidence>
<keyword evidence="11 19" id="KW-1133">Transmembrane helix</keyword>
<keyword evidence="10" id="KW-0653">Protein transport</keyword>
<evidence type="ECO:0000256" key="18">
    <source>
        <dbReference type="SAM" id="MobiDB-lite"/>
    </source>
</evidence>
<dbReference type="GO" id="GO:0006914">
    <property type="term" value="P:autophagy"/>
    <property type="evidence" value="ECO:0007669"/>
    <property type="project" value="UniProtKB-KW"/>
</dbReference>
<evidence type="ECO:0000256" key="6">
    <source>
        <dbReference type="ARBA" id="ARBA00013776"/>
    </source>
</evidence>
<dbReference type="KEGG" id="cput:CONPUDRAFT_136231"/>
<dbReference type="GO" id="GO:0030659">
    <property type="term" value="C:cytoplasmic vesicle membrane"/>
    <property type="evidence" value="ECO:0007669"/>
    <property type="project" value="UniProtKB-SubCell"/>
</dbReference>
<keyword evidence="23" id="KW-1185">Reference proteome</keyword>
<keyword evidence="15 19" id="KW-0472">Membrane</keyword>
<evidence type="ECO:0000256" key="12">
    <source>
        <dbReference type="ARBA" id="ARBA00023006"/>
    </source>
</evidence>
<dbReference type="EMBL" id="JH711576">
    <property type="protein sequence ID" value="EIW83078.1"/>
    <property type="molecule type" value="Genomic_DNA"/>
</dbReference>
<evidence type="ECO:0000256" key="15">
    <source>
        <dbReference type="ARBA" id="ARBA00023136"/>
    </source>
</evidence>
<evidence type="ECO:0000256" key="3">
    <source>
        <dbReference type="ARBA" id="ARBA00004472"/>
    </source>
</evidence>
<evidence type="ECO:0000256" key="1">
    <source>
        <dbReference type="ARBA" id="ARBA00004304"/>
    </source>
</evidence>
<dbReference type="PROSITE" id="PS51914">
    <property type="entry name" value="MRH"/>
    <property type="match status" value="1"/>
</dbReference>
<evidence type="ECO:0000256" key="17">
    <source>
        <dbReference type="ARBA" id="ARBA00023329"/>
    </source>
</evidence>
<comment type="subcellular location">
    <subcellularLocation>
        <location evidence="2">Cytoplasmic vesicle membrane</location>
        <topology evidence="2">Single-pass type I membrane protein</topology>
    </subcellularLocation>
    <subcellularLocation>
        <location evidence="4">Golgi apparatus membrane</location>
        <topology evidence="4">Single-pass type I membrane protein</topology>
    </subcellularLocation>
    <subcellularLocation>
        <location evidence="1">Mitochondrion membrane</location>
        <topology evidence="1">Single-pass membrane protein</topology>
    </subcellularLocation>
    <subcellularLocation>
        <location evidence="3">Preautophagosomal structure membrane</location>
        <topology evidence="3">Single-pass type I membrane protein</topology>
    </subcellularLocation>
</comment>
<evidence type="ECO:0000259" key="21">
    <source>
        <dbReference type="PROSITE" id="PS51914"/>
    </source>
</evidence>
<evidence type="ECO:0000256" key="7">
    <source>
        <dbReference type="ARBA" id="ARBA00022448"/>
    </source>
</evidence>
<evidence type="ECO:0000256" key="2">
    <source>
        <dbReference type="ARBA" id="ARBA00004358"/>
    </source>
</evidence>
<evidence type="ECO:0000256" key="11">
    <source>
        <dbReference type="ARBA" id="ARBA00022989"/>
    </source>
</evidence>
<evidence type="ECO:0000256" key="16">
    <source>
        <dbReference type="ARBA" id="ARBA00023157"/>
    </source>
</evidence>
<reference evidence="23" key="1">
    <citation type="journal article" date="2012" name="Science">
        <title>The Paleozoic origin of enzymatic lignin decomposition reconstructed from 31 fungal genomes.</title>
        <authorList>
            <person name="Floudas D."/>
            <person name="Binder M."/>
            <person name="Riley R."/>
            <person name="Barry K."/>
            <person name="Blanchette R.A."/>
            <person name="Henrissat B."/>
            <person name="Martinez A.T."/>
            <person name="Otillar R."/>
            <person name="Spatafora J.W."/>
            <person name="Yadav J.S."/>
            <person name="Aerts A."/>
            <person name="Benoit I."/>
            <person name="Boyd A."/>
            <person name="Carlson A."/>
            <person name="Copeland A."/>
            <person name="Coutinho P.M."/>
            <person name="de Vries R.P."/>
            <person name="Ferreira P."/>
            <person name="Findley K."/>
            <person name="Foster B."/>
            <person name="Gaskell J."/>
            <person name="Glotzer D."/>
            <person name="Gorecki P."/>
            <person name="Heitman J."/>
            <person name="Hesse C."/>
            <person name="Hori C."/>
            <person name="Igarashi K."/>
            <person name="Jurgens J.A."/>
            <person name="Kallen N."/>
            <person name="Kersten P."/>
            <person name="Kohler A."/>
            <person name="Kuees U."/>
            <person name="Kumar T.K.A."/>
            <person name="Kuo A."/>
            <person name="LaButti K."/>
            <person name="Larrondo L.F."/>
            <person name="Lindquist E."/>
            <person name="Ling A."/>
            <person name="Lombard V."/>
            <person name="Lucas S."/>
            <person name="Lundell T."/>
            <person name="Martin R."/>
            <person name="McLaughlin D.J."/>
            <person name="Morgenstern I."/>
            <person name="Morin E."/>
            <person name="Murat C."/>
            <person name="Nagy L.G."/>
            <person name="Nolan M."/>
            <person name="Ohm R.A."/>
            <person name="Patyshakuliyeva A."/>
            <person name="Rokas A."/>
            <person name="Ruiz-Duenas F.J."/>
            <person name="Sabat G."/>
            <person name="Salamov A."/>
            <person name="Samejima M."/>
            <person name="Schmutz J."/>
            <person name="Slot J.C."/>
            <person name="St John F."/>
            <person name="Stenlid J."/>
            <person name="Sun H."/>
            <person name="Sun S."/>
            <person name="Syed K."/>
            <person name="Tsang A."/>
            <person name="Wiebenga A."/>
            <person name="Young D."/>
            <person name="Pisabarro A."/>
            <person name="Eastwood D.C."/>
            <person name="Martin F."/>
            <person name="Cullen D."/>
            <person name="Grigoriev I.V."/>
            <person name="Hibbett D.S."/>
        </authorList>
    </citation>
    <scope>NUCLEOTIDE SEQUENCE [LARGE SCALE GENOMIC DNA]</scope>
    <source>
        <strain evidence="23">RWD-64-598 SS2</strain>
    </source>
</reference>
<dbReference type="AlphaFoldDB" id="A0A5M3MV85"/>
<evidence type="ECO:0000313" key="22">
    <source>
        <dbReference type="EMBL" id="EIW83078.1"/>
    </source>
</evidence>
<evidence type="ECO:0000256" key="19">
    <source>
        <dbReference type="SAM" id="Phobius"/>
    </source>
</evidence>
<protein>
    <recommendedName>
        <fullName evidence="6">Autophagy-related protein 27</fullName>
    </recommendedName>
</protein>
<organism evidence="22 23">
    <name type="scientific">Coniophora puteana (strain RWD-64-598)</name>
    <name type="common">Brown rot fungus</name>
    <dbReference type="NCBI Taxonomy" id="741705"/>
    <lineage>
        <taxon>Eukaryota</taxon>
        <taxon>Fungi</taxon>
        <taxon>Dikarya</taxon>
        <taxon>Basidiomycota</taxon>
        <taxon>Agaricomycotina</taxon>
        <taxon>Agaricomycetes</taxon>
        <taxon>Agaricomycetidae</taxon>
        <taxon>Boletales</taxon>
        <taxon>Coniophorineae</taxon>
        <taxon>Coniophoraceae</taxon>
        <taxon>Coniophora</taxon>
    </lineage>
</organism>
<dbReference type="SUPFAM" id="SSF50911">
    <property type="entry name" value="Mannose 6-phosphate receptor domain"/>
    <property type="match status" value="1"/>
</dbReference>
<feature type="chain" id="PRO_5024342659" description="Autophagy-related protein 27" evidence="20">
    <location>
        <begin position="32"/>
        <end position="301"/>
    </location>
</feature>
<dbReference type="GeneID" id="19200867"/>
<dbReference type="PANTHER" id="PTHR15071:SF13">
    <property type="entry name" value="AUTOPHAGY-RELATED PROTEIN 27"/>
    <property type="match status" value="1"/>
</dbReference>
<dbReference type="RefSeq" id="XP_007766938.1">
    <property type="nucleotide sequence ID" value="XM_007768748.1"/>
</dbReference>
<feature type="region of interest" description="Disordered" evidence="18">
    <location>
        <begin position="199"/>
        <end position="224"/>
    </location>
</feature>
<feature type="domain" description="MRH" evidence="21">
    <location>
        <begin position="41"/>
        <end position="201"/>
    </location>
</feature>
<evidence type="ECO:0000256" key="20">
    <source>
        <dbReference type="SAM" id="SignalP"/>
    </source>
</evidence>
<dbReference type="OrthoDB" id="29460at2759"/>
<dbReference type="GO" id="GO:0031966">
    <property type="term" value="C:mitochondrial membrane"/>
    <property type="evidence" value="ECO:0007669"/>
    <property type="project" value="UniProtKB-SubCell"/>
</dbReference>
<dbReference type="Pfam" id="PF09451">
    <property type="entry name" value="ATG27"/>
    <property type="match status" value="1"/>
</dbReference>
<keyword evidence="17" id="KW-0968">Cytoplasmic vesicle</keyword>
<evidence type="ECO:0000256" key="4">
    <source>
        <dbReference type="ARBA" id="ARBA00004614"/>
    </source>
</evidence>
<keyword evidence="12" id="KW-0072">Autophagy</keyword>
<evidence type="ECO:0000256" key="8">
    <source>
        <dbReference type="ARBA" id="ARBA00022692"/>
    </source>
</evidence>
<keyword evidence="9 20" id="KW-0732">Signal</keyword>
<evidence type="ECO:0000256" key="10">
    <source>
        <dbReference type="ARBA" id="ARBA00022927"/>
    </source>
</evidence>
<dbReference type="Proteomes" id="UP000053558">
    <property type="component" value="Unassembled WGS sequence"/>
</dbReference>
<keyword evidence="14" id="KW-0496">Mitochondrion</keyword>
<dbReference type="OMA" id="GSSHWGF"/>
<keyword evidence="7" id="KW-0813">Transport</keyword>
<dbReference type="InterPro" id="IPR044865">
    <property type="entry name" value="MRH_dom"/>
</dbReference>
<comment type="similarity">
    <text evidence="5">Belongs to the ATG27 family.</text>
</comment>
<accession>A0A5M3MV85</accession>
<keyword evidence="13" id="KW-0333">Golgi apparatus</keyword>
<dbReference type="InterPro" id="IPR018939">
    <property type="entry name" value="Autophagy-rel_prot_27"/>
</dbReference>
<keyword evidence="8 19" id="KW-0812">Transmembrane</keyword>
<feature type="signal peptide" evidence="20">
    <location>
        <begin position="1"/>
        <end position="31"/>
    </location>
</feature>
<evidence type="ECO:0000256" key="14">
    <source>
        <dbReference type="ARBA" id="ARBA00023128"/>
    </source>
</evidence>
<keyword evidence="16" id="KW-1015">Disulfide bond</keyword>
<comment type="caution">
    <text evidence="22">The sequence shown here is derived from an EMBL/GenBank/DDBJ whole genome shotgun (WGS) entry which is preliminary data.</text>
</comment>
<dbReference type="PANTHER" id="PTHR15071">
    <property type="entry name" value="MANNOSE-6-PHOSPHATE RECEPTOR FAMILY MEMBER"/>
    <property type="match status" value="1"/>
</dbReference>